<dbReference type="Proteomes" id="UP000594263">
    <property type="component" value="Unplaced"/>
</dbReference>
<evidence type="ECO:0000256" key="1">
    <source>
        <dbReference type="SAM" id="SignalP"/>
    </source>
</evidence>
<feature type="signal peptide" evidence="1">
    <location>
        <begin position="1"/>
        <end position="24"/>
    </location>
</feature>
<evidence type="ECO:0000313" key="2">
    <source>
        <dbReference type="EnsemblPlants" id="Kaladp0844s0007.1.v1.1.CDS.1"/>
    </source>
</evidence>
<feature type="chain" id="PRO_5029448728" evidence="1">
    <location>
        <begin position="25"/>
        <end position="252"/>
    </location>
</feature>
<reference evidence="2" key="1">
    <citation type="submission" date="2021-01" db="UniProtKB">
        <authorList>
            <consortium name="EnsemblPlants"/>
        </authorList>
    </citation>
    <scope>IDENTIFICATION</scope>
</reference>
<accession>A0A7N0VI06</accession>
<proteinExistence type="predicted"/>
<dbReference type="AlphaFoldDB" id="A0A7N0VI06"/>
<protein>
    <submittedName>
        <fullName evidence="2">Uncharacterized protein</fullName>
    </submittedName>
</protein>
<dbReference type="EnsemblPlants" id="Kaladp0844s0007.1.v1.1">
    <property type="protein sequence ID" value="Kaladp0844s0007.1.v1.1.CDS.1"/>
    <property type="gene ID" value="Kaladp0844s0007.v1.1"/>
</dbReference>
<keyword evidence="1" id="KW-0732">Signal</keyword>
<sequence>MASSSYHASEVLLLLLLLAIAVHCEFQETNTGFEAFDDMKMRILLGYVTIDDESIVSHVLGTTEDLKILAAIVGRFSLKAFFWADEIGDDDVALANNNNNRTRQRQVFVPDCSELTMYVRLMEEEKELLEKDPGLREDLWSGRRPVKRLRKKMVGFDGTGNMSVSGPIMYRFWGFGVDEVDGFGSLEFPDLEQTTLSSKIEFVLVAKVAARLYDAEAEVKKLSEFLGVTITYTANSTQLYEVPVTMLYSLYF</sequence>
<organism evidence="2 3">
    <name type="scientific">Kalanchoe fedtschenkoi</name>
    <name type="common">Lavender scallops</name>
    <name type="synonym">South American air plant</name>
    <dbReference type="NCBI Taxonomy" id="63787"/>
    <lineage>
        <taxon>Eukaryota</taxon>
        <taxon>Viridiplantae</taxon>
        <taxon>Streptophyta</taxon>
        <taxon>Embryophyta</taxon>
        <taxon>Tracheophyta</taxon>
        <taxon>Spermatophyta</taxon>
        <taxon>Magnoliopsida</taxon>
        <taxon>eudicotyledons</taxon>
        <taxon>Gunneridae</taxon>
        <taxon>Pentapetalae</taxon>
        <taxon>Saxifragales</taxon>
        <taxon>Crassulaceae</taxon>
        <taxon>Kalanchoe</taxon>
    </lineage>
</organism>
<dbReference type="Gramene" id="Kaladp0844s0007.1.v1.1">
    <property type="protein sequence ID" value="Kaladp0844s0007.1.v1.1.CDS.1"/>
    <property type="gene ID" value="Kaladp0844s0007.v1.1"/>
</dbReference>
<evidence type="ECO:0000313" key="3">
    <source>
        <dbReference type="Proteomes" id="UP000594263"/>
    </source>
</evidence>
<keyword evidence="3" id="KW-1185">Reference proteome</keyword>
<name>A0A7N0VI06_KALFE</name>